<comment type="caution">
    <text evidence="3">The sequence shown here is derived from an EMBL/GenBank/DDBJ whole genome shotgun (WGS) entry which is preliminary data.</text>
</comment>
<evidence type="ECO:0000313" key="4">
    <source>
        <dbReference type="Proteomes" id="UP001629113"/>
    </source>
</evidence>
<feature type="transmembrane region" description="Helical" evidence="2">
    <location>
        <begin position="151"/>
        <end position="172"/>
    </location>
</feature>
<dbReference type="Pfam" id="PF06687">
    <property type="entry name" value="SUR7"/>
    <property type="match status" value="1"/>
</dbReference>
<name>A0ABR4P9I4_9HELO</name>
<feature type="compositionally biased region" description="Basic and acidic residues" evidence="1">
    <location>
        <begin position="248"/>
        <end position="257"/>
    </location>
</feature>
<keyword evidence="2" id="KW-0472">Membrane</keyword>
<feature type="region of interest" description="Disordered" evidence="1">
    <location>
        <begin position="231"/>
        <end position="257"/>
    </location>
</feature>
<dbReference type="EMBL" id="JBFCZG010000007">
    <property type="protein sequence ID" value="KAL3419981.1"/>
    <property type="molecule type" value="Genomic_DNA"/>
</dbReference>
<dbReference type="PANTHER" id="PTHR36414:SF1">
    <property type="entry name" value="PROTEIN SUR7"/>
    <property type="match status" value="1"/>
</dbReference>
<sequence length="257" mass="28229">MAAGIRSIAGLTSIILIGASIVLLFFVVLSGYTDMTPFNKTYFLRADTSSFTPAGRTVSQWTYFYVCGEGNQDCGSPVPALPLGYAWLGRETGVPDALLGSHGKGTTSTYYYYMWRFGWVFYLIALVFASFGFLASLLAPFSRLASGFSGLILGTALFFMSLAAALMTVTFVKMRNVFQKQDITARLGRYAFGFTWGAWAAMFLAMVLLFLGCGLGGSRKDKVSSDTSFFRRQRSRKSARGSFIDNDSAPRVKEEYA</sequence>
<proteinExistence type="predicted"/>
<feature type="transmembrane region" description="Helical" evidence="2">
    <location>
        <begin position="119"/>
        <end position="139"/>
    </location>
</feature>
<accession>A0ABR4P9I4</accession>
<dbReference type="Proteomes" id="UP001629113">
    <property type="component" value="Unassembled WGS sequence"/>
</dbReference>
<evidence type="ECO:0000256" key="1">
    <source>
        <dbReference type="SAM" id="MobiDB-lite"/>
    </source>
</evidence>
<organism evidence="3 4">
    <name type="scientific">Phlyctema vagabunda</name>
    <dbReference type="NCBI Taxonomy" id="108571"/>
    <lineage>
        <taxon>Eukaryota</taxon>
        <taxon>Fungi</taxon>
        <taxon>Dikarya</taxon>
        <taxon>Ascomycota</taxon>
        <taxon>Pezizomycotina</taxon>
        <taxon>Leotiomycetes</taxon>
        <taxon>Helotiales</taxon>
        <taxon>Dermateaceae</taxon>
        <taxon>Phlyctema</taxon>
    </lineage>
</organism>
<keyword evidence="2" id="KW-0812">Transmembrane</keyword>
<dbReference type="PANTHER" id="PTHR36414">
    <property type="entry name" value="PROTEIN SUR7"/>
    <property type="match status" value="1"/>
</dbReference>
<keyword evidence="2" id="KW-1133">Transmembrane helix</keyword>
<feature type="transmembrane region" description="Helical" evidence="2">
    <location>
        <begin position="192"/>
        <end position="215"/>
    </location>
</feature>
<evidence type="ECO:0000313" key="3">
    <source>
        <dbReference type="EMBL" id="KAL3419981.1"/>
    </source>
</evidence>
<gene>
    <name evidence="3" type="ORF">PVAG01_08480</name>
</gene>
<keyword evidence="4" id="KW-1185">Reference proteome</keyword>
<protein>
    <submittedName>
        <fullName evidence="3">SUR7 protein</fullName>
    </submittedName>
</protein>
<dbReference type="InterPro" id="IPR009571">
    <property type="entry name" value="SUR7/Rim9-like_fungi"/>
</dbReference>
<evidence type="ECO:0000256" key="2">
    <source>
        <dbReference type="SAM" id="Phobius"/>
    </source>
</evidence>
<reference evidence="3 4" key="1">
    <citation type="submission" date="2024-06" db="EMBL/GenBank/DDBJ databases">
        <title>Complete genome of Phlyctema vagabunda strain 19-DSS-EL-015.</title>
        <authorList>
            <person name="Fiorenzani C."/>
        </authorList>
    </citation>
    <scope>NUCLEOTIDE SEQUENCE [LARGE SCALE GENOMIC DNA]</scope>
    <source>
        <strain evidence="3 4">19-DSS-EL-015</strain>
    </source>
</reference>
<feature type="transmembrane region" description="Helical" evidence="2">
    <location>
        <begin position="7"/>
        <end position="32"/>
    </location>
</feature>